<gene>
    <name evidence="3" type="ORF">ERS852417_00567</name>
</gene>
<sequence length="366" mass="42171">MKKSLIITTIGGFVSRFEMDDVHIMQQLGFEVHYASNFENRIYEFDKKEYIDNGIRLHQVEIDKNPYNIVALNRSLKDIIRIIKEEKIELIHCHTPVGGVLGRLAGKKTGCKVIYTAHGFHFYTGAPVKNWLIYYPVEKVLAKYTDCLITINQADFEMAKKMHVKDYARIPGVGIDLRKFTPREGYKRDDNCFRIVSVGELNRNKNHRVVIKAIKQLNDKHIQYYIYGKGKAKEELENLITENQLENQVHLCGYVNDTREVLKDADCFVFPSVREGLGMAALEAMACGVPLIVGDNRGTREYVNHGDNAFACDPDDTDSFAYYIKKIKDNPDLTEIMVEKGIKKVQWFSKERTNLIMNQVYREIGL</sequence>
<feature type="domain" description="Glycosyl transferase family 1" evidence="1">
    <location>
        <begin position="186"/>
        <end position="343"/>
    </location>
</feature>
<dbReference type="GeneID" id="86989486"/>
<dbReference type="CDD" id="cd03808">
    <property type="entry name" value="GT4_CapM-like"/>
    <property type="match status" value="1"/>
</dbReference>
<evidence type="ECO:0000259" key="2">
    <source>
        <dbReference type="Pfam" id="PF13477"/>
    </source>
</evidence>
<dbReference type="PANTHER" id="PTHR45947:SF3">
    <property type="entry name" value="SULFOQUINOVOSYL TRANSFERASE SQD2"/>
    <property type="match status" value="1"/>
</dbReference>
<dbReference type="Pfam" id="PF00534">
    <property type="entry name" value="Glycos_transf_1"/>
    <property type="match status" value="1"/>
</dbReference>
<dbReference type="InterPro" id="IPR050194">
    <property type="entry name" value="Glycosyltransferase_grp1"/>
</dbReference>
<dbReference type="SUPFAM" id="SSF53756">
    <property type="entry name" value="UDP-Glycosyltransferase/glycogen phosphorylase"/>
    <property type="match status" value="1"/>
</dbReference>
<dbReference type="EMBL" id="CYYW01000003">
    <property type="protein sequence ID" value="CUN57078.1"/>
    <property type="molecule type" value="Genomic_DNA"/>
</dbReference>
<keyword evidence="3" id="KW-0808">Transferase</keyword>
<dbReference type="Pfam" id="PF13477">
    <property type="entry name" value="Glyco_trans_4_2"/>
    <property type="match status" value="1"/>
</dbReference>
<accession>A0A173Y2X4</accession>
<dbReference type="RefSeq" id="WP_012743528.1">
    <property type="nucleotide sequence ID" value="NZ_CP092643.1"/>
</dbReference>
<dbReference type="EC" id="2.4.1.11" evidence="3"/>
<dbReference type="OMA" id="HCISFMR"/>
<dbReference type="InterPro" id="IPR001296">
    <property type="entry name" value="Glyco_trans_1"/>
</dbReference>
<dbReference type="Gene3D" id="3.40.50.2000">
    <property type="entry name" value="Glycogen Phosphorylase B"/>
    <property type="match status" value="2"/>
</dbReference>
<dbReference type="GO" id="GO:0004373">
    <property type="term" value="F:alpha-1,4-glucan glucosyltransferase (UDP-glucose donor) activity"/>
    <property type="evidence" value="ECO:0007669"/>
    <property type="project" value="UniProtKB-EC"/>
</dbReference>
<evidence type="ECO:0000313" key="4">
    <source>
        <dbReference type="Proteomes" id="UP000095384"/>
    </source>
</evidence>
<dbReference type="AlphaFoldDB" id="A0A173Y2X4"/>
<proteinExistence type="predicted"/>
<protein>
    <submittedName>
        <fullName evidence="3">Glycogen synthase</fullName>
        <ecNumber evidence="3">2.4.1.11</ecNumber>
    </submittedName>
</protein>
<organism evidence="3 4">
    <name type="scientific">Agathobacter rectalis</name>
    <dbReference type="NCBI Taxonomy" id="39491"/>
    <lineage>
        <taxon>Bacteria</taxon>
        <taxon>Bacillati</taxon>
        <taxon>Bacillota</taxon>
        <taxon>Clostridia</taxon>
        <taxon>Lachnospirales</taxon>
        <taxon>Lachnospiraceae</taxon>
        <taxon>Agathobacter</taxon>
    </lineage>
</organism>
<reference evidence="3 4" key="1">
    <citation type="submission" date="2015-09" db="EMBL/GenBank/DDBJ databases">
        <authorList>
            <consortium name="Pathogen Informatics"/>
        </authorList>
    </citation>
    <scope>NUCLEOTIDE SEQUENCE [LARGE SCALE GENOMIC DNA]</scope>
    <source>
        <strain evidence="3 4">2789STDY5608860</strain>
    </source>
</reference>
<keyword evidence="3" id="KW-0328">Glycosyltransferase</keyword>
<dbReference type="PANTHER" id="PTHR45947">
    <property type="entry name" value="SULFOQUINOVOSYL TRANSFERASE SQD2"/>
    <property type="match status" value="1"/>
</dbReference>
<evidence type="ECO:0000313" key="3">
    <source>
        <dbReference type="EMBL" id="CUN57078.1"/>
    </source>
</evidence>
<feature type="domain" description="Glycosyltransferase subfamily 4-like N-terminal" evidence="2">
    <location>
        <begin position="22"/>
        <end position="152"/>
    </location>
</feature>
<dbReference type="Proteomes" id="UP000095384">
    <property type="component" value="Unassembled WGS sequence"/>
</dbReference>
<dbReference type="InterPro" id="IPR028098">
    <property type="entry name" value="Glyco_trans_4-like_N"/>
</dbReference>
<name>A0A173Y2X4_9FIRM</name>
<evidence type="ECO:0000259" key="1">
    <source>
        <dbReference type="Pfam" id="PF00534"/>
    </source>
</evidence>